<feature type="compositionally biased region" description="Acidic residues" evidence="3">
    <location>
        <begin position="563"/>
        <end position="573"/>
    </location>
</feature>
<dbReference type="PROSITE" id="PS50011">
    <property type="entry name" value="PROTEIN_KINASE_DOM"/>
    <property type="match status" value="1"/>
</dbReference>
<protein>
    <recommendedName>
        <fullName evidence="4">Protein kinase domain-containing protein</fullName>
    </recommendedName>
</protein>
<gene>
    <name evidence="5" type="ORF">GLOINDRAFT_22875</name>
</gene>
<proteinExistence type="predicted"/>
<organism evidence="5">
    <name type="scientific">Rhizophagus irregularis (strain DAOM 181602 / DAOM 197198 / MUCL 43194)</name>
    <name type="common">Arbuscular mycorrhizal fungus</name>
    <name type="synonym">Glomus intraradices</name>
    <dbReference type="NCBI Taxonomy" id="747089"/>
    <lineage>
        <taxon>Eukaryota</taxon>
        <taxon>Fungi</taxon>
        <taxon>Fungi incertae sedis</taxon>
        <taxon>Mucoromycota</taxon>
        <taxon>Glomeromycotina</taxon>
        <taxon>Glomeromycetes</taxon>
        <taxon>Glomerales</taxon>
        <taxon>Glomeraceae</taxon>
        <taxon>Rhizophagus</taxon>
    </lineage>
</organism>
<feature type="domain" description="Protein kinase" evidence="4">
    <location>
        <begin position="136"/>
        <end position="408"/>
    </location>
</feature>
<dbReference type="SUPFAM" id="SSF56112">
    <property type="entry name" value="Protein kinase-like (PK-like)"/>
    <property type="match status" value="1"/>
</dbReference>
<dbReference type="InterPro" id="IPR011009">
    <property type="entry name" value="Kinase-like_dom_sf"/>
</dbReference>
<evidence type="ECO:0000259" key="4">
    <source>
        <dbReference type="PROSITE" id="PS50011"/>
    </source>
</evidence>
<dbReference type="HOGENOM" id="CLU_000288_7_34_1"/>
<dbReference type="PANTHER" id="PTHR44329">
    <property type="entry name" value="SERINE/THREONINE-PROTEIN KINASE TNNI3K-RELATED"/>
    <property type="match status" value="1"/>
</dbReference>
<keyword evidence="1" id="KW-0547">Nucleotide-binding</keyword>
<evidence type="ECO:0000256" key="3">
    <source>
        <dbReference type="SAM" id="MobiDB-lite"/>
    </source>
</evidence>
<name>U9U7L2_RHIID</name>
<reference evidence="5" key="1">
    <citation type="submission" date="2013-07" db="EMBL/GenBank/DDBJ databases">
        <title>The genome of an arbuscular mycorrhizal fungus provides insights into the evolution of the oldest plant symbiosis.</title>
        <authorList>
            <consortium name="DOE Joint Genome Institute"/>
            <person name="Tisserant E."/>
            <person name="Malbreil M."/>
            <person name="Kuo A."/>
            <person name="Kohler A."/>
            <person name="Symeonidi A."/>
            <person name="Balestrini R."/>
            <person name="Charron P."/>
            <person name="Duensing N."/>
            <person name="Frei-dit-Frey N."/>
            <person name="Gianinazzi-Pearson V."/>
            <person name="Gilbert B."/>
            <person name="Handa Y."/>
            <person name="Hijri M."/>
            <person name="Kaul R."/>
            <person name="Kawaguchi M."/>
            <person name="Krajinski F."/>
            <person name="Lammers P."/>
            <person name="Lapierre D."/>
            <person name="Masclaux F.G."/>
            <person name="Murat C."/>
            <person name="Morin E."/>
            <person name="Ndikumana S."/>
            <person name="Pagni M."/>
            <person name="Petitpierre D."/>
            <person name="Requena N."/>
            <person name="Rosikiewicz P."/>
            <person name="Riley R."/>
            <person name="Saito K."/>
            <person name="San Clemente H."/>
            <person name="Shapiro H."/>
            <person name="van Tuinen D."/>
            <person name="Becard G."/>
            <person name="Bonfante P."/>
            <person name="Paszkowski U."/>
            <person name="Shachar-Hill Y."/>
            <person name="Young J.P."/>
            <person name="Sanders I.R."/>
            <person name="Henrissat B."/>
            <person name="Rensing S.A."/>
            <person name="Grigoriev I.V."/>
            <person name="Corradi N."/>
            <person name="Roux C."/>
            <person name="Martin F."/>
        </authorList>
    </citation>
    <scope>NUCLEOTIDE SEQUENCE</scope>
    <source>
        <strain evidence="5">DAOM 197198</strain>
    </source>
</reference>
<dbReference type="Gene3D" id="1.10.510.10">
    <property type="entry name" value="Transferase(Phosphotransferase) domain 1"/>
    <property type="match status" value="1"/>
</dbReference>
<dbReference type="InterPro" id="IPR051681">
    <property type="entry name" value="Ser/Thr_Kinases-Pseudokinases"/>
</dbReference>
<evidence type="ECO:0000313" key="5">
    <source>
        <dbReference type="EMBL" id="ESA16375.1"/>
    </source>
</evidence>
<feature type="region of interest" description="Disordered" evidence="3">
    <location>
        <begin position="548"/>
        <end position="573"/>
    </location>
</feature>
<evidence type="ECO:0000256" key="1">
    <source>
        <dbReference type="ARBA" id="ARBA00022741"/>
    </source>
</evidence>
<keyword evidence="2" id="KW-0067">ATP-binding</keyword>
<dbReference type="eggNOG" id="KOG0192">
    <property type="taxonomic scope" value="Eukaryota"/>
</dbReference>
<dbReference type="AlphaFoldDB" id="U9U7L2"/>
<dbReference type="InterPro" id="IPR001245">
    <property type="entry name" value="Ser-Thr/Tyr_kinase_cat_dom"/>
</dbReference>
<dbReference type="GO" id="GO:0097527">
    <property type="term" value="P:necroptotic signaling pathway"/>
    <property type="evidence" value="ECO:0007669"/>
    <property type="project" value="TreeGrafter"/>
</dbReference>
<dbReference type="VEuPathDB" id="FungiDB:RhiirFUN_008044"/>
<dbReference type="GO" id="GO:0005524">
    <property type="term" value="F:ATP binding"/>
    <property type="evidence" value="ECO:0007669"/>
    <property type="project" value="UniProtKB-KW"/>
</dbReference>
<dbReference type="InterPro" id="IPR000719">
    <property type="entry name" value="Prot_kinase_dom"/>
</dbReference>
<dbReference type="EMBL" id="KI281105">
    <property type="protein sequence ID" value="ESA16375.1"/>
    <property type="molecule type" value="Genomic_DNA"/>
</dbReference>
<dbReference type="GO" id="GO:0004672">
    <property type="term" value="F:protein kinase activity"/>
    <property type="evidence" value="ECO:0007669"/>
    <property type="project" value="InterPro"/>
</dbReference>
<evidence type="ECO:0000256" key="2">
    <source>
        <dbReference type="ARBA" id="ARBA00022840"/>
    </source>
</evidence>
<dbReference type="PANTHER" id="PTHR44329:SF298">
    <property type="entry name" value="MIXED LINEAGE KINASE DOMAIN-LIKE PROTEIN"/>
    <property type="match status" value="1"/>
</dbReference>
<sequence length="573" mass="67303">MTDISELIASVYNRVYALVDHNIYNTLEKRYEFKKQIILADKFLTKNEKSVLICLLNIKFDNDKVLFNRGTKRICENCNQECLAKSYCEYCIRNHLKKNFSNWASGNTNIDDLIQNCQIDSYAPYNIVEWISYDNLQNIKYLTEGGYSEIYTANWIDGAYHDWDNKKQRLKRYGMLKVILKKLENVESANRSWFDECKSHLSITNKWSSIVQCYGLTKDPSNGNYMLVMKKMDMDLRKYLQQNYNQLTWKERIKIISNIIDALYRIHNENAIHRDLHSGNILLSTEIRAFYISDLGFCGPANKPLNGIYGNLPYIAPEVIANKETTFASDIYSIAMLMWEISSGQPPFINYEHDCDLALRIINGMRPKIIPRTPYEYRILMEQCWDADPVKRPKIDYLLNEIEKMKRLYHQNENDEQQINNEVCITNYYTDSSSVNSLVESLSKVHIFENLPVPRNASAEEQKEYQSIQHNLSIPSEIEDFVFKRTEHQIGQYDLTIIKPDNSKSKRIYFDADEKKEDIIKSKKIKLSENKGKFQYSQMNYVTNNNVMEDDDISNNPNFHSEDQEELEIPEDI</sequence>
<accession>U9U7L2</accession>
<dbReference type="Pfam" id="PF07714">
    <property type="entry name" value="PK_Tyr_Ser-Thr"/>
    <property type="match status" value="1"/>
</dbReference>